<dbReference type="EMBL" id="CP035088">
    <property type="protein sequence ID" value="QBZ90843.1"/>
    <property type="molecule type" value="Genomic_DNA"/>
</dbReference>
<accession>A0A4P7PKK6</accession>
<evidence type="ECO:0000313" key="10">
    <source>
        <dbReference type="Proteomes" id="UP000296468"/>
    </source>
</evidence>
<dbReference type="GO" id="GO:0015562">
    <property type="term" value="F:efflux transmembrane transporter activity"/>
    <property type="evidence" value="ECO:0007669"/>
    <property type="project" value="InterPro"/>
</dbReference>
<proteinExistence type="inferred from homology"/>
<dbReference type="RefSeq" id="WP_135846341.1">
    <property type="nucleotide sequence ID" value="NZ_CP035088.1"/>
</dbReference>
<organism evidence="9 10">
    <name type="scientific">Pseudomonas viciae</name>
    <dbReference type="NCBI Taxonomy" id="2505979"/>
    <lineage>
        <taxon>Bacteria</taxon>
        <taxon>Pseudomonadati</taxon>
        <taxon>Pseudomonadota</taxon>
        <taxon>Gammaproteobacteria</taxon>
        <taxon>Pseudomonadales</taxon>
        <taxon>Pseudomonadaceae</taxon>
        <taxon>Pseudomonas</taxon>
    </lineage>
</organism>
<evidence type="ECO:0000256" key="2">
    <source>
        <dbReference type="ARBA" id="ARBA00022452"/>
    </source>
</evidence>
<evidence type="ECO:0000256" key="4">
    <source>
        <dbReference type="ARBA" id="ARBA00023136"/>
    </source>
</evidence>
<evidence type="ECO:0000313" key="9">
    <source>
        <dbReference type="EMBL" id="QBZ90843.1"/>
    </source>
</evidence>
<evidence type="ECO:0000256" key="1">
    <source>
        <dbReference type="ARBA" id="ARBA00007613"/>
    </source>
</evidence>
<evidence type="ECO:0000256" key="6">
    <source>
        <dbReference type="ARBA" id="ARBA00023237"/>
    </source>
</evidence>
<comment type="subcellular location">
    <subcellularLocation>
        <location evidence="8">Cell outer membrane</location>
        <topology evidence="8">Lipid-anchor</topology>
    </subcellularLocation>
</comment>
<keyword evidence="6" id="KW-0998">Cell outer membrane</keyword>
<dbReference type="KEGG" id="pvk:EPZ47_19745"/>
<dbReference type="AlphaFoldDB" id="A0A4P7PKK6"/>
<dbReference type="InterPro" id="IPR010131">
    <property type="entry name" value="MdtP/NodT-like"/>
</dbReference>
<protein>
    <submittedName>
        <fullName evidence="9">Efflux transporter outer membrane subunit</fullName>
    </submittedName>
</protein>
<dbReference type="PANTHER" id="PTHR30203:SF33">
    <property type="entry name" value="BLR4455 PROTEIN"/>
    <property type="match status" value="1"/>
</dbReference>
<dbReference type="PANTHER" id="PTHR30203">
    <property type="entry name" value="OUTER MEMBRANE CATION EFFLUX PROTEIN"/>
    <property type="match status" value="1"/>
</dbReference>
<dbReference type="NCBIfam" id="TIGR01845">
    <property type="entry name" value="outer_NodT"/>
    <property type="match status" value="1"/>
</dbReference>
<keyword evidence="2 8" id="KW-1134">Transmembrane beta strand</keyword>
<keyword evidence="8" id="KW-0732">Signal</keyword>
<dbReference type="InterPro" id="IPR003423">
    <property type="entry name" value="OMP_efflux"/>
</dbReference>
<keyword evidence="7 8" id="KW-0449">Lipoprotein</keyword>
<gene>
    <name evidence="9" type="ORF">EPZ47_19745</name>
</gene>
<feature type="signal peptide" evidence="8">
    <location>
        <begin position="1"/>
        <end position="23"/>
    </location>
</feature>
<keyword evidence="3 8" id="KW-0812">Transmembrane</keyword>
<evidence type="ECO:0000256" key="3">
    <source>
        <dbReference type="ARBA" id="ARBA00022692"/>
    </source>
</evidence>
<dbReference type="GO" id="GO:0009279">
    <property type="term" value="C:cell outer membrane"/>
    <property type="evidence" value="ECO:0007669"/>
    <property type="project" value="UniProtKB-SubCell"/>
</dbReference>
<evidence type="ECO:0000256" key="5">
    <source>
        <dbReference type="ARBA" id="ARBA00023139"/>
    </source>
</evidence>
<dbReference type="Proteomes" id="UP000296468">
    <property type="component" value="Chromosome"/>
</dbReference>
<dbReference type="PROSITE" id="PS51257">
    <property type="entry name" value="PROKAR_LIPOPROTEIN"/>
    <property type="match status" value="1"/>
</dbReference>
<dbReference type="OrthoDB" id="9770517at2"/>
<evidence type="ECO:0000256" key="7">
    <source>
        <dbReference type="ARBA" id="ARBA00023288"/>
    </source>
</evidence>
<reference evidence="9 10" key="1">
    <citation type="journal article" date="2019" name="Front. Microbiol.">
        <title>In silico and Genetic Analyses of Cyclic Lipopeptide Synthetic Gene Clusters in Pseudomonas sp. 11K1.</title>
        <authorList>
            <person name="Zhao H."/>
            <person name="Liu Y.P."/>
            <person name="Zhang L.Q."/>
        </authorList>
    </citation>
    <scope>NUCLEOTIDE SEQUENCE [LARGE SCALE GENOMIC DNA]</scope>
    <source>
        <strain evidence="9 10">11K1</strain>
    </source>
</reference>
<keyword evidence="4 8" id="KW-0472">Membrane</keyword>
<evidence type="ECO:0000256" key="8">
    <source>
        <dbReference type="RuleBase" id="RU362097"/>
    </source>
</evidence>
<name>A0A4P7PKK6_9PSED</name>
<keyword evidence="5 8" id="KW-0564">Palmitate</keyword>
<feature type="chain" id="PRO_5021044026" evidence="8">
    <location>
        <begin position="24"/>
        <end position="464"/>
    </location>
</feature>
<dbReference type="Gene3D" id="2.20.200.10">
    <property type="entry name" value="Outer membrane efflux proteins (OEP)"/>
    <property type="match status" value="1"/>
</dbReference>
<sequence>MKAHLTLLATGLLLAACASPLPAPDSGIQPPAAWQNLDTPSTRADNQQWWTQFGSPQLNRLIEQARLDSHDLAAAMARVRQAQASAVIAGAPLLPEIRAGLNGNRQELLRGKGYSQLDVDRNNRTIDYYDANLSASYELDFWGGKRAARDSALSTLSASQFDRATVELTLLSSVANSYTQALSLNEQQRIAELNLANAQRVLDLVQTRYDAGSATALELSQQKSLVAAQQRRLPQVQQQARDALITLAALLGQPVQSVRLDAENFDRLHWPSIDAGVPSDLLRRRPDIAAAEARLSAAQADITVARAAMLPSVTLGLSLGTGADIADQLLRNNFYNLTAGLAAPIFNNGRLSAERDRATTRQEELLELYRAAIINGFADVEKALNSIHGLDQQRQWQAEELHQAQTAFDLAQSRYQAGAEDLLTVLETQRTLYAAQDMNVQLRLARVQASVALYRALGGGWEVM</sequence>
<dbReference type="Pfam" id="PF02321">
    <property type="entry name" value="OEP"/>
    <property type="match status" value="2"/>
</dbReference>
<comment type="similarity">
    <text evidence="1 8">Belongs to the outer membrane factor (OMF) (TC 1.B.17) family.</text>
</comment>
<dbReference type="Gene3D" id="1.20.1600.10">
    <property type="entry name" value="Outer membrane efflux proteins (OEP)"/>
    <property type="match status" value="1"/>
</dbReference>
<dbReference type="SUPFAM" id="SSF56954">
    <property type="entry name" value="Outer membrane efflux proteins (OEP)"/>
    <property type="match status" value="1"/>
</dbReference>